<evidence type="ECO:0000256" key="1">
    <source>
        <dbReference type="SAM" id="Phobius"/>
    </source>
</evidence>
<feature type="transmembrane region" description="Helical" evidence="1">
    <location>
        <begin position="7"/>
        <end position="25"/>
    </location>
</feature>
<protein>
    <recommendedName>
        <fullName evidence="4">Phage abortive infection protein</fullName>
    </recommendedName>
</protein>
<keyword evidence="1" id="KW-1133">Transmembrane helix</keyword>
<comment type="caution">
    <text evidence="2">The sequence shown here is derived from an EMBL/GenBank/DDBJ whole genome shotgun (WGS) entry which is preliminary data.</text>
</comment>
<keyword evidence="1" id="KW-0812">Transmembrane</keyword>
<name>A0AAP6Y5Z4_9GAMM</name>
<organism evidence="2 3">
    <name type="scientific">Pseudoalteromonas arctica</name>
    <dbReference type="NCBI Taxonomy" id="394751"/>
    <lineage>
        <taxon>Bacteria</taxon>
        <taxon>Pseudomonadati</taxon>
        <taxon>Pseudomonadota</taxon>
        <taxon>Gammaproteobacteria</taxon>
        <taxon>Alteromonadales</taxon>
        <taxon>Pseudoalteromonadaceae</taxon>
        <taxon>Pseudoalteromonas</taxon>
    </lineage>
</organism>
<dbReference type="EMBL" id="JABBYB010000006">
    <property type="protein sequence ID" value="NMP03268.1"/>
    <property type="molecule type" value="Genomic_DNA"/>
</dbReference>
<evidence type="ECO:0008006" key="4">
    <source>
        <dbReference type="Google" id="ProtNLM"/>
    </source>
</evidence>
<dbReference type="Proteomes" id="UP000549590">
    <property type="component" value="Unassembled WGS sequence"/>
</dbReference>
<sequence>MEKLTKRLIIFLLIGIILTVAPLIYSFKPQLSSNVEHWAFIASYFGGIMSPYIAALALIALLSTLKQQSDQIALLKKQTQSNQIETMLSKIECDFATPLKETLLNLKIRGKEINYTFLDPITALAFPRWEEVIPNIDDLDPSKEYDYLSQEIMQLDLYTSASSYLKLIKVYAEKHEAITGSNILSAYYKKKYKIPYKRLHQKGFLKDPWE</sequence>
<dbReference type="AlphaFoldDB" id="A0AAP6Y5Z4"/>
<feature type="transmembrane region" description="Helical" evidence="1">
    <location>
        <begin position="37"/>
        <end position="62"/>
    </location>
</feature>
<gene>
    <name evidence="2" type="ORF">HHE94_11190</name>
</gene>
<reference evidence="2 3" key="1">
    <citation type="submission" date="2020-04" db="EMBL/GenBank/DDBJ databases">
        <title>Genome sequencing and assembly of Pseudoalteromonas arctica.</title>
        <authorList>
            <person name="Cook G.M."/>
        </authorList>
    </citation>
    <scope>NUCLEOTIDE SEQUENCE [LARGE SCALE GENOMIC DNA]</scope>
    <source>
        <strain evidence="2 3">NEC-BIFX-2020_001</strain>
    </source>
</reference>
<evidence type="ECO:0000313" key="2">
    <source>
        <dbReference type="EMBL" id="NMP03268.1"/>
    </source>
</evidence>
<evidence type="ECO:0000313" key="3">
    <source>
        <dbReference type="Proteomes" id="UP000549590"/>
    </source>
</evidence>
<keyword evidence="1" id="KW-0472">Membrane</keyword>
<accession>A0AAP6Y5Z4</accession>
<proteinExistence type="predicted"/>
<dbReference type="RefSeq" id="WP_169044440.1">
    <property type="nucleotide sequence ID" value="NZ_JABBYB010000006.1"/>
</dbReference>